<sequence>MQTFGKKDVIGSPNAPKAVGPYSAAIKTGPFVFMSGQLGLDPQSGSLVEGGVEAQTKQALTNLQSILQSNGLDMEAIVKTTVFLQDMDDFAKMNAVYAEFFKSDPPARSTIEVAALPKGGLVEIEAIALTA</sequence>
<accession>A0A347ZSS9</accession>
<dbReference type="SUPFAM" id="SSF55298">
    <property type="entry name" value="YjgF-like"/>
    <property type="match status" value="1"/>
</dbReference>
<dbReference type="EMBL" id="QUMS01000001">
    <property type="protein sequence ID" value="REG11066.1"/>
    <property type="molecule type" value="Genomic_DNA"/>
</dbReference>
<comment type="caution">
    <text evidence="2">The sequence shown here is derived from an EMBL/GenBank/DDBJ whole genome shotgun (WGS) entry which is preliminary data.</text>
</comment>
<dbReference type="GO" id="GO:0019239">
    <property type="term" value="F:deaminase activity"/>
    <property type="evidence" value="ECO:0007669"/>
    <property type="project" value="TreeGrafter"/>
</dbReference>
<evidence type="ECO:0000313" key="3">
    <source>
        <dbReference type="Proteomes" id="UP000256388"/>
    </source>
</evidence>
<dbReference type="InterPro" id="IPR006056">
    <property type="entry name" value="RidA"/>
</dbReference>
<dbReference type="Gene3D" id="3.30.1330.40">
    <property type="entry name" value="RutC-like"/>
    <property type="match status" value="1"/>
</dbReference>
<dbReference type="NCBIfam" id="TIGR00004">
    <property type="entry name" value="Rid family detoxifying hydrolase"/>
    <property type="match status" value="1"/>
</dbReference>
<dbReference type="AlphaFoldDB" id="A0A347ZSS9"/>
<gene>
    <name evidence="2" type="ORF">DFR64_0939</name>
</gene>
<name>A0A347ZSS9_9CHLR</name>
<dbReference type="PANTHER" id="PTHR11803">
    <property type="entry name" value="2-IMINOBUTANOATE/2-IMINOPROPANOATE DEAMINASE RIDA"/>
    <property type="match status" value="1"/>
</dbReference>
<dbReference type="Pfam" id="PF01042">
    <property type="entry name" value="Ribonuc_L-PSP"/>
    <property type="match status" value="1"/>
</dbReference>
<evidence type="ECO:0000256" key="1">
    <source>
        <dbReference type="ARBA" id="ARBA00010552"/>
    </source>
</evidence>
<dbReference type="InterPro" id="IPR035959">
    <property type="entry name" value="RutC-like_sf"/>
</dbReference>
<dbReference type="InterPro" id="IPR019897">
    <property type="entry name" value="RidA_CS"/>
</dbReference>
<dbReference type="PANTHER" id="PTHR11803:SF39">
    <property type="entry name" value="2-IMINOBUTANOATE_2-IMINOPROPANOATE DEAMINASE"/>
    <property type="match status" value="1"/>
</dbReference>
<comment type="similarity">
    <text evidence="1">Belongs to the RutC family.</text>
</comment>
<keyword evidence="3" id="KW-1185">Reference proteome</keyword>
<protein>
    <submittedName>
        <fullName evidence="2">Endoribonuclease L-PSP</fullName>
    </submittedName>
</protein>
<dbReference type="FunFam" id="3.30.1330.40:FF:000001">
    <property type="entry name" value="L-PSP family endoribonuclease"/>
    <property type="match status" value="1"/>
</dbReference>
<reference evidence="2 3" key="1">
    <citation type="submission" date="2018-08" db="EMBL/GenBank/DDBJ databases">
        <title>Genomic Encyclopedia of Type Strains, Phase IV (KMG-IV): sequencing the most valuable type-strain genomes for metagenomic binning, comparative biology and taxonomic classification.</title>
        <authorList>
            <person name="Goeker M."/>
        </authorList>
    </citation>
    <scope>NUCLEOTIDE SEQUENCE [LARGE SCALE GENOMIC DNA]</scope>
    <source>
        <strain evidence="2 3">DSM 23923</strain>
    </source>
</reference>
<evidence type="ECO:0000313" key="2">
    <source>
        <dbReference type="EMBL" id="REG11066.1"/>
    </source>
</evidence>
<dbReference type="GO" id="GO:0005829">
    <property type="term" value="C:cytosol"/>
    <property type="evidence" value="ECO:0007669"/>
    <property type="project" value="TreeGrafter"/>
</dbReference>
<dbReference type="RefSeq" id="WP_116224210.1">
    <property type="nucleotide sequence ID" value="NZ_AP018437.1"/>
</dbReference>
<organism evidence="2 3">
    <name type="scientific">Pelolinea submarina</name>
    <dbReference type="NCBI Taxonomy" id="913107"/>
    <lineage>
        <taxon>Bacteria</taxon>
        <taxon>Bacillati</taxon>
        <taxon>Chloroflexota</taxon>
        <taxon>Anaerolineae</taxon>
        <taxon>Anaerolineales</taxon>
        <taxon>Anaerolineaceae</taxon>
        <taxon>Pelolinea</taxon>
    </lineage>
</organism>
<proteinExistence type="inferred from homology"/>
<dbReference type="PROSITE" id="PS01094">
    <property type="entry name" value="UPF0076"/>
    <property type="match status" value="1"/>
</dbReference>
<dbReference type="OrthoDB" id="9803101at2"/>
<dbReference type="InterPro" id="IPR006175">
    <property type="entry name" value="YjgF/YER057c/UK114"/>
</dbReference>
<dbReference type="CDD" id="cd00448">
    <property type="entry name" value="YjgF_YER057c_UK114_family"/>
    <property type="match status" value="1"/>
</dbReference>
<dbReference type="Proteomes" id="UP000256388">
    <property type="component" value="Unassembled WGS sequence"/>
</dbReference>